<dbReference type="PANTHER" id="PTHR30033:SF2">
    <property type="entry name" value="FLAGELLAR HOOK PROTEIN"/>
    <property type="match status" value="1"/>
</dbReference>
<dbReference type="InterPro" id="IPR053927">
    <property type="entry name" value="FlgK_helical"/>
</dbReference>
<keyword evidence="11" id="KW-1185">Reference proteome</keyword>
<dbReference type="GO" id="GO:0044780">
    <property type="term" value="P:bacterial-type flagellum assembly"/>
    <property type="evidence" value="ECO:0007669"/>
    <property type="project" value="InterPro"/>
</dbReference>
<dbReference type="RefSeq" id="WP_154405741.1">
    <property type="nucleotide sequence ID" value="NZ_VUNR01000003.1"/>
</dbReference>
<comment type="subcellular location">
    <subcellularLocation>
        <location evidence="1">Bacterial flagellum</location>
    </subcellularLocation>
    <subcellularLocation>
        <location evidence="2">Secreted</location>
    </subcellularLocation>
</comment>
<evidence type="ECO:0000259" key="9">
    <source>
        <dbReference type="Pfam" id="PF22638"/>
    </source>
</evidence>
<dbReference type="NCBIfam" id="TIGR02492">
    <property type="entry name" value="flgK_ends"/>
    <property type="match status" value="1"/>
</dbReference>
<dbReference type="PANTHER" id="PTHR30033">
    <property type="entry name" value="FLAGELLAR HOOK-ASSOCIATED PROTEIN 1"/>
    <property type="match status" value="1"/>
</dbReference>
<dbReference type="Proteomes" id="UP000433181">
    <property type="component" value="Unassembled WGS sequence"/>
</dbReference>
<keyword evidence="7" id="KW-0175">Coiled coil</keyword>
<name>A0A6I2UAT9_9FIRM</name>
<dbReference type="InterPro" id="IPR010930">
    <property type="entry name" value="Flg_bb/hook_C_dom"/>
</dbReference>
<dbReference type="AlphaFoldDB" id="A0A6I2UAT9"/>
<dbReference type="GO" id="GO:0005198">
    <property type="term" value="F:structural molecule activity"/>
    <property type="evidence" value="ECO:0007669"/>
    <property type="project" value="InterPro"/>
</dbReference>
<evidence type="ECO:0000313" key="10">
    <source>
        <dbReference type="EMBL" id="MSU07827.1"/>
    </source>
</evidence>
<feature type="coiled-coil region" evidence="7">
    <location>
        <begin position="149"/>
        <end position="197"/>
    </location>
</feature>
<organism evidence="10 11">
    <name type="scientific">Anaerovibrio slackiae</name>
    <dbReference type="NCBI Taxonomy" id="2652309"/>
    <lineage>
        <taxon>Bacteria</taxon>
        <taxon>Bacillati</taxon>
        <taxon>Bacillota</taxon>
        <taxon>Negativicutes</taxon>
        <taxon>Selenomonadales</taxon>
        <taxon>Selenomonadaceae</taxon>
        <taxon>Anaerovibrio</taxon>
    </lineage>
</organism>
<evidence type="ECO:0000256" key="2">
    <source>
        <dbReference type="ARBA" id="ARBA00004613"/>
    </source>
</evidence>
<keyword evidence="6" id="KW-0975">Bacterial flagellum</keyword>
<gene>
    <name evidence="10" type="primary">flgK</name>
    <name evidence="10" type="ORF">FYJ84_02340</name>
</gene>
<keyword evidence="10" id="KW-0969">Cilium</keyword>
<evidence type="ECO:0000256" key="6">
    <source>
        <dbReference type="ARBA" id="ARBA00023143"/>
    </source>
</evidence>
<proteinExistence type="inferred from homology"/>
<dbReference type="GeneID" id="96777746"/>
<dbReference type="Pfam" id="PF06429">
    <property type="entry name" value="Flg_bbr_C"/>
    <property type="match status" value="1"/>
</dbReference>
<sequence>MQSTFSGLNTMVNGIYTNRLGLNTVGHNISNSNTEGYSRQTAHAAATPSSEVYTLAGASQVGNGSTVTSVIRARDIYADRQYWKENSTNGYYNGKANNYAKIESIFNDSKNTGIQNAMEKFYEAWEDCSTTASSDTSRQNVINAGQNFAQTLQIAANQVQEQINSLYDDITLSVETMNRLLGQVVELNKNISGIEANGANANDLRDQRDLIVDQLTEMTNITVYETSNGMYTLVSNGTTLVNGITKVDLEMSAPKNNKEYGLNDYDIIIKQTGTIYSPGGGELKAQFEAIAEDKGYIDEVARMATFLLTTLNDQHKAGYGIDGNKDKPFGNANPDDDATTGLNFYGESDYEFTWTEADGLVVKNTTTNTEEKMSGIQIVDLLVVNGELTAVDGHKKLATRSGERASDMGTIFYETNAPGVYTTDKNDPNIKTDGSGNVVLVEVDLGDKLVYTANGASGLKTRYTTDAALADKAASGYPIPVDVNGTGDGSNAVWMATLLNCENDKTSPEVRDSVRAIGKGSLYSYYNTSMTTMGSAASNMNGRVDFQSNVMSQVENLRSSTNGVNWDEELTNMIMFQQGYSACSRCLNAMDECLDKLINGTGTVGR</sequence>
<evidence type="ECO:0000256" key="1">
    <source>
        <dbReference type="ARBA" id="ARBA00004365"/>
    </source>
</evidence>
<accession>A0A6I2UAT9</accession>
<evidence type="ECO:0000256" key="4">
    <source>
        <dbReference type="ARBA" id="ARBA00016244"/>
    </source>
</evidence>
<evidence type="ECO:0000259" key="8">
    <source>
        <dbReference type="Pfam" id="PF06429"/>
    </source>
</evidence>
<dbReference type="Pfam" id="PF22638">
    <property type="entry name" value="FlgK_D1"/>
    <property type="match status" value="1"/>
</dbReference>
<evidence type="ECO:0000256" key="7">
    <source>
        <dbReference type="SAM" id="Coils"/>
    </source>
</evidence>
<dbReference type="InterPro" id="IPR002371">
    <property type="entry name" value="FlgK"/>
</dbReference>
<dbReference type="GO" id="GO:0005576">
    <property type="term" value="C:extracellular region"/>
    <property type="evidence" value="ECO:0007669"/>
    <property type="project" value="UniProtKB-SubCell"/>
</dbReference>
<evidence type="ECO:0000256" key="5">
    <source>
        <dbReference type="ARBA" id="ARBA00022525"/>
    </source>
</evidence>
<protein>
    <recommendedName>
        <fullName evidence="4">Flagellar hook-associated protein 1</fullName>
    </recommendedName>
</protein>
<comment type="similarity">
    <text evidence="3">Belongs to the flagella basal body rod proteins family.</text>
</comment>
<keyword evidence="10" id="KW-0966">Cell projection</keyword>
<evidence type="ECO:0000256" key="3">
    <source>
        <dbReference type="ARBA" id="ARBA00009677"/>
    </source>
</evidence>
<reference evidence="10 11" key="1">
    <citation type="submission" date="2019-08" db="EMBL/GenBank/DDBJ databases">
        <title>In-depth cultivation of the pig gut microbiome towards novel bacterial diversity and tailored functional studies.</title>
        <authorList>
            <person name="Wylensek D."/>
            <person name="Hitch T.C.A."/>
            <person name="Clavel T."/>
        </authorList>
    </citation>
    <scope>NUCLEOTIDE SEQUENCE [LARGE SCALE GENOMIC DNA]</scope>
    <source>
        <strain evidence="10 11">WCA-693-APC-5D-A</strain>
    </source>
</reference>
<dbReference type="GO" id="GO:0009424">
    <property type="term" value="C:bacterial-type flagellum hook"/>
    <property type="evidence" value="ECO:0007669"/>
    <property type="project" value="InterPro"/>
</dbReference>
<keyword evidence="10" id="KW-0282">Flagellum</keyword>
<dbReference type="SUPFAM" id="SSF64518">
    <property type="entry name" value="Phase 1 flagellin"/>
    <property type="match status" value="1"/>
</dbReference>
<feature type="domain" description="Flagellar basal-body/hook protein C-terminal" evidence="8">
    <location>
        <begin position="562"/>
        <end position="599"/>
    </location>
</feature>
<evidence type="ECO:0000313" key="11">
    <source>
        <dbReference type="Proteomes" id="UP000433181"/>
    </source>
</evidence>
<feature type="domain" description="Flagellar hook-associated protein FlgK helical" evidence="9">
    <location>
        <begin position="100"/>
        <end position="329"/>
    </location>
</feature>
<dbReference type="EMBL" id="VUNR01000003">
    <property type="protein sequence ID" value="MSU07827.1"/>
    <property type="molecule type" value="Genomic_DNA"/>
</dbReference>
<comment type="caution">
    <text evidence="10">The sequence shown here is derived from an EMBL/GenBank/DDBJ whole genome shotgun (WGS) entry which is preliminary data.</text>
</comment>
<keyword evidence="5" id="KW-0964">Secreted</keyword>